<accession>A0A2D3VKA1</accession>
<protein>
    <submittedName>
        <fullName evidence="2">Uncharacterized protein</fullName>
    </submittedName>
</protein>
<feature type="compositionally biased region" description="Acidic residues" evidence="1">
    <location>
        <begin position="130"/>
        <end position="139"/>
    </location>
</feature>
<feature type="compositionally biased region" description="Basic and acidic residues" evidence="1">
    <location>
        <begin position="140"/>
        <end position="155"/>
    </location>
</feature>
<dbReference type="GeneID" id="35602405"/>
<dbReference type="RefSeq" id="XP_023628312.1">
    <property type="nucleotide sequence ID" value="XM_023772544.1"/>
</dbReference>
<dbReference type="Proteomes" id="UP000225277">
    <property type="component" value="Unassembled WGS sequence"/>
</dbReference>
<evidence type="ECO:0000313" key="2">
    <source>
        <dbReference type="EMBL" id="CZT21423.1"/>
    </source>
</evidence>
<feature type="compositionally biased region" description="Basic residues" evidence="1">
    <location>
        <begin position="113"/>
        <end position="123"/>
    </location>
</feature>
<feature type="region of interest" description="Disordered" evidence="1">
    <location>
        <begin position="66"/>
        <end position="155"/>
    </location>
</feature>
<gene>
    <name evidence="2" type="ORF">RCC_07286</name>
</gene>
<dbReference type="STRING" id="112498.A0A2D3VKA1"/>
<organism evidence="2 3">
    <name type="scientific">Ramularia collo-cygni</name>
    <dbReference type="NCBI Taxonomy" id="112498"/>
    <lineage>
        <taxon>Eukaryota</taxon>
        <taxon>Fungi</taxon>
        <taxon>Dikarya</taxon>
        <taxon>Ascomycota</taxon>
        <taxon>Pezizomycotina</taxon>
        <taxon>Dothideomycetes</taxon>
        <taxon>Dothideomycetidae</taxon>
        <taxon>Mycosphaerellales</taxon>
        <taxon>Mycosphaerellaceae</taxon>
        <taxon>Ramularia</taxon>
    </lineage>
</organism>
<dbReference type="AlphaFoldDB" id="A0A2D3VKA1"/>
<reference evidence="2 3" key="1">
    <citation type="submission" date="2016-03" db="EMBL/GenBank/DDBJ databases">
        <authorList>
            <person name="Ploux O."/>
        </authorList>
    </citation>
    <scope>NUCLEOTIDE SEQUENCE [LARGE SCALE GENOMIC DNA]</scope>
    <source>
        <strain evidence="2 3">URUG2</strain>
    </source>
</reference>
<evidence type="ECO:0000313" key="3">
    <source>
        <dbReference type="Proteomes" id="UP000225277"/>
    </source>
</evidence>
<dbReference type="OrthoDB" id="3935813at2759"/>
<keyword evidence="3" id="KW-1185">Reference proteome</keyword>
<sequence>MVSYDYELSKATLNENDKDRIVCLYLNSDPASVDWAKATKDYGSASVESFKKTTANMLKKLDTAGAKVSGDGNATVASATPAPVTPASGKKRKAKSEVAADGDVEGGAAATPKAKRGRPKKAATPKPVEEDAMDEDNEDAAEKGIVKKESVDDLV</sequence>
<feature type="compositionally biased region" description="Low complexity" evidence="1">
    <location>
        <begin position="97"/>
        <end position="112"/>
    </location>
</feature>
<evidence type="ECO:0000256" key="1">
    <source>
        <dbReference type="SAM" id="MobiDB-lite"/>
    </source>
</evidence>
<dbReference type="EMBL" id="FJUY01000011">
    <property type="protein sequence ID" value="CZT21423.1"/>
    <property type="molecule type" value="Genomic_DNA"/>
</dbReference>
<proteinExistence type="predicted"/>
<feature type="compositionally biased region" description="Low complexity" evidence="1">
    <location>
        <begin position="74"/>
        <end position="88"/>
    </location>
</feature>
<name>A0A2D3VKA1_9PEZI</name>